<name>A0A1H0PZZ4_9ACTN</name>
<dbReference type="EMBL" id="LT629710">
    <property type="protein sequence ID" value="SDP09998.1"/>
    <property type="molecule type" value="Genomic_DNA"/>
</dbReference>
<accession>A0A1H0PZZ4</accession>
<feature type="domain" description="Helix-turn-helix" evidence="1">
    <location>
        <begin position="19"/>
        <end position="51"/>
    </location>
</feature>
<dbReference type="STRING" id="1090615.SAMN04515671_2934"/>
<organism evidence="2 3">
    <name type="scientific">Nakamurella panacisegetis</name>
    <dbReference type="NCBI Taxonomy" id="1090615"/>
    <lineage>
        <taxon>Bacteria</taxon>
        <taxon>Bacillati</taxon>
        <taxon>Actinomycetota</taxon>
        <taxon>Actinomycetes</taxon>
        <taxon>Nakamurellales</taxon>
        <taxon>Nakamurellaceae</taxon>
        <taxon>Nakamurella</taxon>
    </lineage>
</organism>
<sequence>MVPPRRHPRTGRPSMSDRLTVADVCALYGVKPGTVRSWLSRGHITRTRAGGIDGPSLARWLSREAFTPRHLRTP</sequence>
<reference evidence="2 3" key="1">
    <citation type="submission" date="2016-10" db="EMBL/GenBank/DDBJ databases">
        <authorList>
            <person name="de Groot N.N."/>
        </authorList>
    </citation>
    <scope>NUCLEOTIDE SEQUENCE [LARGE SCALE GENOMIC DNA]</scope>
    <source>
        <strain evidence="3">P4-7,KCTC 19426,CECT 7604</strain>
    </source>
</reference>
<evidence type="ECO:0000313" key="2">
    <source>
        <dbReference type="EMBL" id="SDP09998.1"/>
    </source>
</evidence>
<proteinExistence type="predicted"/>
<dbReference type="InterPro" id="IPR041657">
    <property type="entry name" value="HTH_17"/>
</dbReference>
<keyword evidence="3" id="KW-1185">Reference proteome</keyword>
<dbReference type="AlphaFoldDB" id="A0A1H0PZZ4"/>
<gene>
    <name evidence="2" type="ORF">SAMN04515671_2934</name>
</gene>
<dbReference type="Pfam" id="PF12728">
    <property type="entry name" value="HTH_17"/>
    <property type="match status" value="1"/>
</dbReference>
<evidence type="ECO:0000313" key="3">
    <source>
        <dbReference type="Proteomes" id="UP000198741"/>
    </source>
</evidence>
<protein>
    <submittedName>
        <fullName evidence="2">Helix-turn-helix domain-containing protein</fullName>
    </submittedName>
</protein>
<dbReference type="Proteomes" id="UP000198741">
    <property type="component" value="Chromosome I"/>
</dbReference>
<evidence type="ECO:0000259" key="1">
    <source>
        <dbReference type="Pfam" id="PF12728"/>
    </source>
</evidence>